<evidence type="ECO:0000313" key="6">
    <source>
        <dbReference type="EMBL" id="GFG33186.1"/>
    </source>
</evidence>
<keyword evidence="4" id="KW-0234">DNA repair</keyword>
<protein>
    <recommendedName>
        <fullName evidence="5">Uracil-DNA glycosylase-like domain-containing protein</fullName>
    </recommendedName>
</protein>
<evidence type="ECO:0000313" key="7">
    <source>
        <dbReference type="Proteomes" id="UP000502823"/>
    </source>
</evidence>
<proteinExistence type="inferred from homology"/>
<feature type="domain" description="Uracil-DNA glycosylase-like" evidence="5">
    <location>
        <begin position="21"/>
        <end position="84"/>
    </location>
</feature>
<dbReference type="InterPro" id="IPR005122">
    <property type="entry name" value="Uracil-DNA_glycosylase-like"/>
</dbReference>
<dbReference type="SUPFAM" id="SSF52141">
    <property type="entry name" value="Uracil-DNA glycosylase-like"/>
    <property type="match status" value="1"/>
</dbReference>
<reference evidence="7" key="1">
    <citation type="submission" date="2020-01" db="EMBL/GenBank/DDBJ databases">
        <title>Draft genome sequence of the Termite Coptotermes fromosanus.</title>
        <authorList>
            <person name="Itakura S."/>
            <person name="Yosikawa Y."/>
            <person name="Umezawa K."/>
        </authorList>
    </citation>
    <scope>NUCLEOTIDE SEQUENCE [LARGE SCALE GENOMIC DNA]</scope>
</reference>
<dbReference type="GO" id="GO:0004844">
    <property type="term" value="F:uracil DNA N-glycosylase activity"/>
    <property type="evidence" value="ECO:0007669"/>
    <property type="project" value="InterPro"/>
</dbReference>
<evidence type="ECO:0000256" key="2">
    <source>
        <dbReference type="ARBA" id="ARBA00022763"/>
    </source>
</evidence>
<dbReference type="InParanoid" id="A0A6L2PLF1"/>
<dbReference type="CDD" id="cd10027">
    <property type="entry name" value="UDG-F1-like"/>
    <property type="match status" value="1"/>
</dbReference>
<dbReference type="InterPro" id="IPR036895">
    <property type="entry name" value="Uracil-DNA_glycosylase-like_sf"/>
</dbReference>
<gene>
    <name evidence="6" type="ORF">Cfor_01146</name>
</gene>
<evidence type="ECO:0000256" key="3">
    <source>
        <dbReference type="ARBA" id="ARBA00022801"/>
    </source>
</evidence>
<evidence type="ECO:0000256" key="4">
    <source>
        <dbReference type="ARBA" id="ARBA00023204"/>
    </source>
</evidence>
<accession>A0A6L2PLF1</accession>
<dbReference type="GO" id="GO:0005739">
    <property type="term" value="C:mitochondrion"/>
    <property type="evidence" value="ECO:0007669"/>
    <property type="project" value="TreeGrafter"/>
</dbReference>
<comment type="similarity">
    <text evidence="1">Belongs to the uracil-DNA glycosylase (UDG) superfamily. UNG family.</text>
</comment>
<dbReference type="Proteomes" id="UP000502823">
    <property type="component" value="Unassembled WGS sequence"/>
</dbReference>
<dbReference type="PANTHER" id="PTHR11264">
    <property type="entry name" value="URACIL-DNA GLYCOSYLASE"/>
    <property type="match status" value="1"/>
</dbReference>
<dbReference type="EMBL" id="BLKM01000415">
    <property type="protein sequence ID" value="GFG33186.1"/>
    <property type="molecule type" value="Genomic_DNA"/>
</dbReference>
<keyword evidence="2" id="KW-0227">DNA damage</keyword>
<organism evidence="6 7">
    <name type="scientific">Coptotermes formosanus</name>
    <name type="common">Formosan subterranean termite</name>
    <dbReference type="NCBI Taxonomy" id="36987"/>
    <lineage>
        <taxon>Eukaryota</taxon>
        <taxon>Metazoa</taxon>
        <taxon>Ecdysozoa</taxon>
        <taxon>Arthropoda</taxon>
        <taxon>Hexapoda</taxon>
        <taxon>Insecta</taxon>
        <taxon>Pterygota</taxon>
        <taxon>Neoptera</taxon>
        <taxon>Polyneoptera</taxon>
        <taxon>Dictyoptera</taxon>
        <taxon>Blattodea</taxon>
        <taxon>Blattoidea</taxon>
        <taxon>Termitoidae</taxon>
        <taxon>Rhinotermitidae</taxon>
        <taxon>Coptotermes</taxon>
    </lineage>
</organism>
<keyword evidence="7" id="KW-1185">Reference proteome</keyword>
<dbReference type="OrthoDB" id="10031947at2759"/>
<dbReference type="Gene3D" id="3.40.470.10">
    <property type="entry name" value="Uracil-DNA glycosylase-like domain"/>
    <property type="match status" value="1"/>
</dbReference>
<dbReference type="AlphaFoldDB" id="A0A6L2PLF1"/>
<dbReference type="InterPro" id="IPR002043">
    <property type="entry name" value="UDG_fam1"/>
</dbReference>
<dbReference type="GO" id="GO:0097510">
    <property type="term" value="P:base-excision repair, AP site formation via deaminated base removal"/>
    <property type="evidence" value="ECO:0007669"/>
    <property type="project" value="TreeGrafter"/>
</dbReference>
<name>A0A6L2PLF1_COPFO</name>
<sequence>MYQELSRDIPGFVAPRHGNLMGWARQGVLLLNAVLTVKAHNANSHKDQGWEQLTDAVVKHISDNSRNVVFLLWGAYAQKKVAAVDKVLVSLLVYVRSWEVCMLSNVLCGTGILS</sequence>
<dbReference type="GO" id="GO:0005634">
    <property type="term" value="C:nucleus"/>
    <property type="evidence" value="ECO:0007669"/>
    <property type="project" value="TreeGrafter"/>
</dbReference>
<dbReference type="PANTHER" id="PTHR11264:SF0">
    <property type="entry name" value="URACIL-DNA GLYCOSYLASE"/>
    <property type="match status" value="1"/>
</dbReference>
<evidence type="ECO:0000256" key="1">
    <source>
        <dbReference type="ARBA" id="ARBA00008184"/>
    </source>
</evidence>
<comment type="caution">
    <text evidence="6">The sequence shown here is derived from an EMBL/GenBank/DDBJ whole genome shotgun (WGS) entry which is preliminary data.</text>
</comment>
<keyword evidence="3" id="KW-0378">Hydrolase</keyword>
<evidence type="ECO:0000259" key="5">
    <source>
        <dbReference type="Pfam" id="PF03167"/>
    </source>
</evidence>
<dbReference type="Pfam" id="PF03167">
    <property type="entry name" value="UDG"/>
    <property type="match status" value="1"/>
</dbReference>